<feature type="compositionally biased region" description="Polar residues" evidence="9">
    <location>
        <begin position="1672"/>
        <end position="1682"/>
    </location>
</feature>
<dbReference type="PROSITE" id="PS50003">
    <property type="entry name" value="PH_DOMAIN"/>
    <property type="match status" value="1"/>
</dbReference>
<feature type="domain" description="Rho-GAP" evidence="12">
    <location>
        <begin position="1160"/>
        <end position="1356"/>
    </location>
</feature>
<keyword evidence="7" id="KW-0804">Transcription</keyword>
<feature type="region of interest" description="Disordered" evidence="9">
    <location>
        <begin position="2191"/>
        <end position="2223"/>
    </location>
</feature>
<reference evidence="13 14" key="1">
    <citation type="journal article" date="2009" name="PLoS Genet.">
        <title>The genome of Nectria haematococca: contribution of supernumerary chromosomes to gene expansion.</title>
        <authorList>
            <person name="Coleman J.J."/>
            <person name="Rounsley S.D."/>
            <person name="Rodriguez-Carres M."/>
            <person name="Kuo A."/>
            <person name="Wasmann C.C."/>
            <person name="Grimwood J."/>
            <person name="Schmutz J."/>
            <person name="Taga M."/>
            <person name="White G.J."/>
            <person name="Zhou S."/>
            <person name="Schwartz D.C."/>
            <person name="Freitag M."/>
            <person name="Ma L.J."/>
            <person name="Danchin E.G."/>
            <person name="Henrissat B."/>
            <person name="Coutinho P.M."/>
            <person name="Nelson D.R."/>
            <person name="Straney D."/>
            <person name="Napoli C.A."/>
            <person name="Barker B.M."/>
            <person name="Gribskov M."/>
            <person name="Rep M."/>
            <person name="Kroken S."/>
            <person name="Molnar I."/>
            <person name="Rensing C."/>
            <person name="Kennell J.C."/>
            <person name="Zamora J."/>
            <person name="Farman M.L."/>
            <person name="Selker E.U."/>
            <person name="Salamov A."/>
            <person name="Shapiro H."/>
            <person name="Pangilinan J."/>
            <person name="Lindquist E."/>
            <person name="Lamers C."/>
            <person name="Grigoriev I.V."/>
            <person name="Geiser D.M."/>
            <person name="Covert S.F."/>
            <person name="Temporini E."/>
            <person name="Vanetten H.D."/>
        </authorList>
    </citation>
    <scope>NUCLEOTIDE SEQUENCE [LARGE SCALE GENOMIC DNA]</scope>
    <source>
        <strain evidence="14">ATCC MYA-4622 / CBS 123669 / FGSC 9596 / NRRL 45880 / 77-13-4</strain>
    </source>
</reference>
<feature type="compositionally biased region" description="Basic and acidic residues" evidence="9">
    <location>
        <begin position="395"/>
        <end position="425"/>
    </location>
</feature>
<organism evidence="13 14">
    <name type="scientific">Fusarium vanettenii (strain ATCC MYA-4622 / CBS 123669 / FGSC 9596 / NRRL 45880 / 77-13-4)</name>
    <name type="common">Fusarium solani subsp. pisi</name>
    <dbReference type="NCBI Taxonomy" id="660122"/>
    <lineage>
        <taxon>Eukaryota</taxon>
        <taxon>Fungi</taxon>
        <taxon>Dikarya</taxon>
        <taxon>Ascomycota</taxon>
        <taxon>Pezizomycotina</taxon>
        <taxon>Sordariomycetes</taxon>
        <taxon>Hypocreomycetidae</taxon>
        <taxon>Hypocreales</taxon>
        <taxon>Nectriaceae</taxon>
        <taxon>Fusarium</taxon>
        <taxon>Fusarium solani species complex</taxon>
        <taxon>Fusarium vanettenii</taxon>
    </lineage>
</organism>
<feature type="compositionally biased region" description="Polar residues" evidence="9">
    <location>
        <begin position="1140"/>
        <end position="1150"/>
    </location>
</feature>
<accession>C7YKP9</accession>
<dbReference type="STRING" id="660122.C7YKP9"/>
<dbReference type="VEuPathDB" id="FungiDB:NECHADRAFT_31076"/>
<dbReference type="GO" id="GO:0005096">
    <property type="term" value="F:GTPase activator activity"/>
    <property type="evidence" value="ECO:0007669"/>
    <property type="project" value="UniProtKB-KW"/>
</dbReference>
<dbReference type="InterPro" id="IPR011993">
    <property type="entry name" value="PH-like_dom_sf"/>
</dbReference>
<keyword evidence="4" id="KW-0862">Zinc</keyword>
<evidence type="ECO:0000256" key="1">
    <source>
        <dbReference type="ARBA" id="ARBA00004123"/>
    </source>
</evidence>
<feature type="region of interest" description="Disordered" evidence="9">
    <location>
        <begin position="1355"/>
        <end position="1503"/>
    </location>
</feature>
<dbReference type="PANTHER" id="PTHR31845">
    <property type="entry name" value="FINGER DOMAIN PROTEIN, PUTATIVE-RELATED"/>
    <property type="match status" value="1"/>
</dbReference>
<dbReference type="SUPFAM" id="SSF50729">
    <property type="entry name" value="PH domain-like"/>
    <property type="match status" value="1"/>
</dbReference>
<feature type="domain" description="Zn(2)-C6 fungal-type" evidence="11">
    <location>
        <begin position="1573"/>
        <end position="1606"/>
    </location>
</feature>
<dbReference type="OrthoDB" id="185175at2759"/>
<evidence type="ECO:0000256" key="8">
    <source>
        <dbReference type="ARBA" id="ARBA00023242"/>
    </source>
</evidence>
<dbReference type="GeneID" id="9664285"/>
<dbReference type="GO" id="GO:0000981">
    <property type="term" value="F:DNA-binding transcription factor activity, RNA polymerase II-specific"/>
    <property type="evidence" value="ECO:0007669"/>
    <property type="project" value="InterPro"/>
</dbReference>
<feature type="compositionally biased region" description="Polar residues" evidence="9">
    <location>
        <begin position="199"/>
        <end position="209"/>
    </location>
</feature>
<dbReference type="InterPro" id="IPR000198">
    <property type="entry name" value="RhoGAP_dom"/>
</dbReference>
<dbReference type="InterPro" id="IPR001138">
    <property type="entry name" value="Zn2Cys6_DnaBD"/>
</dbReference>
<dbReference type="FunFam" id="2.30.29.30:FF:000452">
    <property type="entry name" value="Rho GTPase activator (Bem3)"/>
    <property type="match status" value="1"/>
</dbReference>
<dbReference type="GO" id="GO:0005634">
    <property type="term" value="C:nucleus"/>
    <property type="evidence" value="ECO:0007669"/>
    <property type="project" value="UniProtKB-SubCell"/>
</dbReference>
<dbReference type="SUPFAM" id="SSF64268">
    <property type="entry name" value="PX domain"/>
    <property type="match status" value="1"/>
</dbReference>
<feature type="compositionally biased region" description="Polar residues" evidence="9">
    <location>
        <begin position="1713"/>
        <end position="1723"/>
    </location>
</feature>
<evidence type="ECO:0000259" key="10">
    <source>
        <dbReference type="PROSITE" id="PS50003"/>
    </source>
</evidence>
<feature type="region of interest" description="Disordered" evidence="9">
    <location>
        <begin position="1698"/>
        <end position="1749"/>
    </location>
</feature>
<feature type="compositionally biased region" description="Low complexity" evidence="9">
    <location>
        <begin position="592"/>
        <end position="606"/>
    </location>
</feature>
<feature type="compositionally biased region" description="Basic and acidic residues" evidence="9">
    <location>
        <begin position="522"/>
        <end position="542"/>
    </location>
</feature>
<dbReference type="CDD" id="cd13277">
    <property type="entry name" value="PH_Bem3"/>
    <property type="match status" value="1"/>
</dbReference>
<dbReference type="Gene3D" id="3.30.1520.10">
    <property type="entry name" value="Phox-like domain"/>
    <property type="match status" value="1"/>
</dbReference>
<feature type="compositionally biased region" description="Low complexity" evidence="9">
    <location>
        <begin position="642"/>
        <end position="658"/>
    </location>
</feature>
<dbReference type="SMART" id="SM00233">
    <property type="entry name" value="PH"/>
    <property type="match status" value="1"/>
</dbReference>
<dbReference type="InterPro" id="IPR036864">
    <property type="entry name" value="Zn2-C6_fun-type_DNA-bd_sf"/>
</dbReference>
<dbReference type="PANTHER" id="PTHR31845:SF39">
    <property type="entry name" value="TRANSCRIPTION FACTOR PBCR-RELATED"/>
    <property type="match status" value="1"/>
</dbReference>
<evidence type="ECO:0000256" key="5">
    <source>
        <dbReference type="ARBA" id="ARBA00023015"/>
    </source>
</evidence>
<feature type="compositionally biased region" description="Polar residues" evidence="9">
    <location>
        <begin position="109"/>
        <end position="128"/>
    </location>
</feature>
<comment type="subcellular location">
    <subcellularLocation>
        <location evidence="1">Nucleus</location>
    </subcellularLocation>
</comment>
<dbReference type="GO" id="GO:0001216">
    <property type="term" value="F:DNA-binding transcription activator activity"/>
    <property type="evidence" value="ECO:0007669"/>
    <property type="project" value="UniProtKB-ARBA"/>
</dbReference>
<feature type="region of interest" description="Disordered" evidence="9">
    <location>
        <begin position="1"/>
        <end position="210"/>
    </location>
</feature>
<keyword evidence="14" id="KW-1185">Reference proteome</keyword>
<feature type="compositionally biased region" description="Polar residues" evidence="9">
    <location>
        <begin position="913"/>
        <end position="924"/>
    </location>
</feature>
<feature type="compositionally biased region" description="Pro residues" evidence="9">
    <location>
        <begin position="441"/>
        <end position="454"/>
    </location>
</feature>
<dbReference type="Pfam" id="PF00169">
    <property type="entry name" value="PH"/>
    <property type="match status" value="1"/>
</dbReference>
<gene>
    <name evidence="13" type="ORF">NECHADRAFT_31076</name>
</gene>
<evidence type="ECO:0000256" key="7">
    <source>
        <dbReference type="ARBA" id="ARBA00023163"/>
    </source>
</evidence>
<evidence type="ECO:0000256" key="9">
    <source>
        <dbReference type="SAM" id="MobiDB-lite"/>
    </source>
</evidence>
<evidence type="ECO:0000313" key="14">
    <source>
        <dbReference type="Proteomes" id="UP000005206"/>
    </source>
</evidence>
<feature type="region of interest" description="Disordered" evidence="9">
    <location>
        <begin position="838"/>
        <end position="870"/>
    </location>
</feature>
<feature type="compositionally biased region" description="Low complexity" evidence="9">
    <location>
        <begin position="839"/>
        <end position="850"/>
    </location>
</feature>
<dbReference type="CDD" id="cd00067">
    <property type="entry name" value="GAL4"/>
    <property type="match status" value="1"/>
</dbReference>
<dbReference type="OMA" id="HYDHEAE"/>
<feature type="region of interest" description="Disordered" evidence="9">
    <location>
        <begin position="2237"/>
        <end position="2298"/>
    </location>
</feature>
<dbReference type="InterPro" id="IPR036871">
    <property type="entry name" value="PX_dom_sf"/>
</dbReference>
<dbReference type="RefSeq" id="XP_003053488.1">
    <property type="nucleotide sequence ID" value="XM_003053442.1"/>
</dbReference>
<feature type="compositionally biased region" description="Polar residues" evidence="9">
    <location>
        <begin position="568"/>
        <end position="581"/>
    </location>
</feature>
<dbReference type="GO" id="GO:0007165">
    <property type="term" value="P:signal transduction"/>
    <property type="evidence" value="ECO:0007669"/>
    <property type="project" value="InterPro"/>
</dbReference>
<dbReference type="PROSITE" id="PS50238">
    <property type="entry name" value="RHOGAP"/>
    <property type="match status" value="1"/>
</dbReference>
<evidence type="ECO:0000259" key="12">
    <source>
        <dbReference type="PROSITE" id="PS50238"/>
    </source>
</evidence>
<dbReference type="GO" id="GO:0008270">
    <property type="term" value="F:zinc ion binding"/>
    <property type="evidence" value="ECO:0007669"/>
    <property type="project" value="InterPro"/>
</dbReference>
<evidence type="ECO:0008006" key="15">
    <source>
        <dbReference type="Google" id="ProtNLM"/>
    </source>
</evidence>
<dbReference type="Pfam" id="PF00620">
    <property type="entry name" value="RhoGAP"/>
    <property type="match status" value="1"/>
</dbReference>
<dbReference type="Gene3D" id="2.30.29.30">
    <property type="entry name" value="Pleckstrin-homology domain (PH domain)/Phosphotyrosine-binding domain (PTB)"/>
    <property type="match status" value="1"/>
</dbReference>
<feature type="region of interest" description="Disordered" evidence="9">
    <location>
        <begin position="1672"/>
        <end position="1691"/>
    </location>
</feature>
<feature type="region of interest" description="Disordered" evidence="9">
    <location>
        <begin position="911"/>
        <end position="932"/>
    </location>
</feature>
<feature type="compositionally biased region" description="Low complexity" evidence="9">
    <location>
        <begin position="1"/>
        <end position="37"/>
    </location>
</feature>
<evidence type="ECO:0000259" key="11">
    <source>
        <dbReference type="PROSITE" id="PS50048"/>
    </source>
</evidence>
<dbReference type="KEGG" id="nhe:NECHADRAFT_31076"/>
<dbReference type="SUPFAM" id="SSF48350">
    <property type="entry name" value="GTPase activation domain, GAP"/>
    <property type="match status" value="1"/>
</dbReference>
<dbReference type="Gene3D" id="1.10.555.10">
    <property type="entry name" value="Rho GTPase activation protein"/>
    <property type="match status" value="1"/>
</dbReference>
<dbReference type="HOGENOM" id="CLU_001089_0_0_1"/>
<keyword evidence="2" id="KW-0343">GTPase activation</keyword>
<feature type="region of interest" description="Disordered" evidence="9">
    <location>
        <begin position="1638"/>
        <end position="1665"/>
    </location>
</feature>
<dbReference type="GO" id="GO:0035091">
    <property type="term" value="F:phosphatidylinositol binding"/>
    <property type="evidence" value="ECO:0007669"/>
    <property type="project" value="InterPro"/>
</dbReference>
<feature type="region of interest" description="Disordered" evidence="9">
    <location>
        <begin position="303"/>
        <end position="692"/>
    </location>
</feature>
<feature type="domain" description="PH" evidence="10">
    <location>
        <begin position="862"/>
        <end position="979"/>
    </location>
</feature>
<dbReference type="SUPFAM" id="SSF57701">
    <property type="entry name" value="Zn2/Cys6 DNA-binding domain"/>
    <property type="match status" value="1"/>
</dbReference>
<feature type="compositionally biased region" description="Low complexity" evidence="9">
    <location>
        <begin position="1411"/>
        <end position="1424"/>
    </location>
</feature>
<dbReference type="SMART" id="SM00066">
    <property type="entry name" value="GAL4"/>
    <property type="match status" value="1"/>
</dbReference>
<dbReference type="InterPro" id="IPR051089">
    <property type="entry name" value="prtT"/>
</dbReference>
<name>C7YKP9_FUSV7</name>
<dbReference type="EMBL" id="GG698896">
    <property type="protein sequence ID" value="EEU47775.1"/>
    <property type="molecule type" value="Genomic_DNA"/>
</dbReference>
<protein>
    <recommendedName>
        <fullName evidence="15">RhoGAP-domain-containing protein</fullName>
    </recommendedName>
</protein>
<feature type="compositionally biased region" description="Basic and acidic residues" evidence="9">
    <location>
        <begin position="1557"/>
        <end position="1570"/>
    </location>
</feature>
<dbReference type="CDD" id="cd12148">
    <property type="entry name" value="fungal_TF_MHR"/>
    <property type="match status" value="1"/>
</dbReference>
<feature type="compositionally biased region" description="Basic and acidic residues" evidence="9">
    <location>
        <begin position="1446"/>
        <end position="1458"/>
    </location>
</feature>
<feature type="compositionally biased region" description="Pro residues" evidence="9">
    <location>
        <begin position="627"/>
        <end position="641"/>
    </location>
</feature>
<dbReference type="PROSITE" id="PS50048">
    <property type="entry name" value="ZN2_CY6_FUNGAL_2"/>
    <property type="match status" value="1"/>
</dbReference>
<keyword evidence="6" id="KW-0238">DNA-binding</keyword>
<dbReference type="InParanoid" id="C7YKP9"/>
<evidence type="ECO:0000313" key="13">
    <source>
        <dbReference type="EMBL" id="EEU47775.1"/>
    </source>
</evidence>
<sequence length="2386" mass="258159">MSRLALQSAQASASASAPASDSVDAATTTPVETTTPAFSFDHHQNLNRAASPSDVPVDDSPTVGRIIHSNPAVPSLGSLSSSGPRSPRPAISSPLATSLNFPFGPTSPSPRSISFPLRQTPTPTSLAEQATKKTAIVRQTSFYSDSSDEGSPEPRSPRLGYPGSPNELRTVSDPVTLKPSPGSISNPRPAMAGPVAATQAESSKSMPRNSSIDSAISAISIKSGPNGNQDAQQGASDIANLIKTAGSPEAVIQYLLKEKHSQSQQNGQLWRLVDKQRAMILGLNKDLERALKDKEKYRKKLKEVMSIPAVSQTPSGTGKAPAQPPRPSAPGVDIERTKVQAVTPDSPTLESDSPKNSPIDISMAPYPITPPADQPSAPHSAVSELLNPAHSMPKPQDHALDKFDHEAEERAADQARKEKSEEPLKDIAFNISIPPSRSLPSDPPKMPPPKPPTGHLPTVAILEATPRTDEGFSQFPAPPPRKPPPAPLQLVQDKRPKLSPSPEEEETDSDYDDILEVDEIVDDRRGRRRTREEDDREREIIALKEAAARSASKKSKSSQPGSPRDVPQASQSESETASLAQMLNAPKAREIPAPLLSPGLPASPRPFNMSSPPLSPRTAPFQAAPLSPRPPRAPIPLPPNTPLATPGATPARTPATAPVTEDPTSPKKQPAQEESVGYADKPSTRMSTPTDRTEVYKGLVTEEYPDLLLPPNALPSVEVKVASSRMKPSRASMLSLTQLEEDPVFTLAVLSRADNGELWRVEKDSASLMKLDQRLKQFSSYKARMPERSLFSGHAPAKLDARRAILEQFMDDLLNTPFDTNTAVEVCKYLSTNVLPPNSDDAGSIGDSGSEVSGSKTGADGRPRRSGYLTKKGKNFGGWKARFFVLDGPHLKYYEVPGGAHLGTIKLQGAQIGKQSQSNDNQSPARGATGDDLDNQFRHAFLILEPKKKDLSSHVKHVLCAESDRERDRWVESLLQWIDYRDPDDSEPPPSRSGPVHDRQTSLGERAGGNKVRKGPNKSHHHPSDSDTLIGVRYGDTQAGDAPQLAAPATPARPKTSGGLPDHHHHHGFDSLSSQTGKLISGPKDPQPISDAGAWGNKTGLSLPTNDEKKQRKRSFFGFGPKTRSSSEGQDSLFGGSEGGSNATPPQNAYQGPVRQAFGVPLAEAVRFNSPTDVNVPVPAVVYRCIQYLDAKDAVLEEGIFRLSGSNVVIKGLRERFNTEGDVNLVTDPQYYDIHAVASLLKLYLRELPTTILTRELHMEFLSTIEIPDHTKKIDAMNELVQRLPQANNTLLKYLIGFLIKIINNADMNKMTVRNVGIVFSPTLNIPAPVFAMFLQNYEGIFGIDPEVYELPSPISEPDLHAGFPDAPPRFELPTRPSTSGGASPHGQMRRDPIQNSKRSTPTPPLLMNNPAVRASPPSSASRPGFDPSAHYDSRPLYDGGYRPPSGHDTRGGYDRRSPSRKRRRTGPKIATLPADIIDEPPMELDPRLGVSSGERASSLTNNADRIAKASPSRHEPLSGAALMSPAHDARHDAVDNNGDGADTPDAPTGLTPQQQQHHDTDPDGGDAKRPRACEACRGLKVRCEPDPNDEGPCKRCRKAGRSCVVTMPTRKRQKKTDSRVAELEKKIDALTASLQARAAPPGGHGHGVGGSPTVPHKPDPATAATPASAYNISWRNPNQSPAWGIPTPSHSIMSAAATTEQGGRPDRPSPSQPMGSSNTATAGQKRKFEGRQGPDEQQQQQRAEETPAEALASYLTRAKGGDIVERGIISMEKAAEMFARYNDHMIFHLPAVIFPPGFTVAELRRTKPTLFLAVMAAATAESPVLQKTLQKELMLVFAEKVMLAGEKSLEMVQALNVAVIWYWPPEHFEELKFYQLVHMAAVMAIDIGLGQKVKQRRGKVIPDSWRTGPLIGPTRRWAPPDPTTMESRRTWLTCYFLAANTSMALHRPNLIRWNPFMAESVKILQSSPDAAPTDAYFCHLVWTHRLSEEVGVQFGLDDPTANISITDPKTQYTLKGLEQDLKDYRESIPVDLQQCNLYMHEMALHSTAVEPLRPPFSADSLRDGLVNNEKLTAAHISAISTCLSSVDSLLSAFLSMDVFSVRCLPVFNFVRVAYAVVMLIKLYFSASAPGSDLGRIFNKNDMQVGRHLDALLDKFRATAADDRCRPAAKFLVVLVMLRSWFYKQSKAEAKESGSVPPAQQQQQTPTPINNSSSQPSERPSTANTPLQLLSEVATGAGAGAAPRNRDPSGGRPSVLGWGTAMQQPPQPFFHDSTQSADTAGSSGSSLPPPGPATMSQLEPPLSADLAAAMAPVMPTLLPPTSGVGNGFNAADMQDFSLAPGWDLEGMGMGMGSQGMWEDGMRIFLDEPWFNDVFQGLPGSGNIFSF</sequence>
<dbReference type="InterPro" id="IPR008936">
    <property type="entry name" value="Rho_GTPase_activation_prot"/>
</dbReference>
<evidence type="ECO:0000256" key="3">
    <source>
        <dbReference type="ARBA" id="ARBA00022723"/>
    </source>
</evidence>
<dbReference type="Proteomes" id="UP000005206">
    <property type="component" value="Chromosome 1"/>
</dbReference>
<dbReference type="FunFam" id="4.10.240.10:FF:000003">
    <property type="entry name" value="C6 transcription factor (Leu3)"/>
    <property type="match status" value="1"/>
</dbReference>
<keyword evidence="8" id="KW-0539">Nucleus</keyword>
<keyword evidence="3" id="KW-0479">Metal-binding</keyword>
<keyword evidence="5" id="KW-0805">Transcription regulation</keyword>
<dbReference type="InterPro" id="IPR001849">
    <property type="entry name" value="PH_domain"/>
</dbReference>
<feature type="compositionally biased region" description="Low complexity" evidence="9">
    <location>
        <begin position="71"/>
        <end position="94"/>
    </location>
</feature>
<feature type="compositionally biased region" description="Polar residues" evidence="9">
    <location>
        <begin position="343"/>
        <end position="356"/>
    </location>
</feature>
<feature type="compositionally biased region" description="Basic residues" evidence="9">
    <location>
        <begin position="1011"/>
        <end position="1021"/>
    </location>
</feature>
<feature type="compositionally biased region" description="Low complexity" evidence="9">
    <location>
        <begin position="2197"/>
        <end position="2208"/>
    </location>
</feature>
<evidence type="ECO:0000256" key="6">
    <source>
        <dbReference type="ARBA" id="ARBA00023125"/>
    </source>
</evidence>
<evidence type="ECO:0000256" key="4">
    <source>
        <dbReference type="ARBA" id="ARBA00022833"/>
    </source>
</evidence>
<dbReference type="PROSITE" id="PS00463">
    <property type="entry name" value="ZN2_CY6_FUNGAL_1"/>
    <property type="match status" value="1"/>
</dbReference>
<dbReference type="eggNOG" id="KOG4269">
    <property type="taxonomic scope" value="Eukaryota"/>
</dbReference>
<evidence type="ECO:0000256" key="2">
    <source>
        <dbReference type="ARBA" id="ARBA00022468"/>
    </source>
</evidence>
<feature type="compositionally biased region" description="Pro residues" evidence="9">
    <location>
        <begin position="476"/>
        <end position="487"/>
    </location>
</feature>
<proteinExistence type="predicted"/>
<feature type="region of interest" description="Disordered" evidence="9">
    <location>
        <begin position="980"/>
        <end position="1152"/>
    </location>
</feature>
<dbReference type="Gene3D" id="4.10.240.10">
    <property type="entry name" value="Zn(2)-C6 fungal-type DNA-binding domain"/>
    <property type="match status" value="1"/>
</dbReference>
<feature type="compositionally biased region" description="Polar residues" evidence="9">
    <location>
        <begin position="2209"/>
        <end position="2223"/>
    </location>
</feature>
<dbReference type="GO" id="GO:0000976">
    <property type="term" value="F:transcription cis-regulatory region binding"/>
    <property type="evidence" value="ECO:0007669"/>
    <property type="project" value="TreeGrafter"/>
</dbReference>
<feature type="compositionally biased region" description="Acidic residues" evidence="9">
    <location>
        <begin position="502"/>
        <end position="521"/>
    </location>
</feature>
<dbReference type="SMART" id="SM00324">
    <property type="entry name" value="RhoGAP"/>
    <property type="match status" value="1"/>
</dbReference>
<feature type="region of interest" description="Disordered" evidence="9">
    <location>
        <begin position="1531"/>
        <end position="1570"/>
    </location>
</feature>